<dbReference type="InterPro" id="IPR036188">
    <property type="entry name" value="FAD/NAD-bd_sf"/>
</dbReference>
<feature type="binding site" evidence="4">
    <location>
        <position position="234"/>
    </location>
    <ligand>
        <name>FAD</name>
        <dbReference type="ChEBI" id="CHEBI:57692"/>
    </ligand>
</feature>
<feature type="binding site" evidence="4">
    <location>
        <position position="420"/>
    </location>
    <ligand>
        <name>FAD</name>
        <dbReference type="ChEBI" id="CHEBI:57692"/>
    </ligand>
</feature>
<dbReference type="InterPro" id="IPR001613">
    <property type="entry name" value="Flavin_amine_oxidase"/>
</dbReference>
<dbReference type="PANTHER" id="PTHR43563:SF1">
    <property type="entry name" value="AMINE OXIDASE [FLAVIN-CONTAINING] B"/>
    <property type="match status" value="1"/>
</dbReference>
<comment type="similarity">
    <text evidence="2">Belongs to the flavin monoamine oxidase family.</text>
</comment>
<dbReference type="PRINTS" id="PR00757">
    <property type="entry name" value="AMINEOXDASEF"/>
</dbReference>
<sequence>MESRMRQEPAQTARAADADIATTVAVIGAGLSGLIAARELRRQGIDVVILEAADRLGGRAFSETTPLGSRVDLGGQWIGHDHHRVTALAAELGVQKFTMHSEGLPTAIDGRRRLPLWSPSMLAFGAILVGVEALSHLGGPTRWNAVTLADALRRVPGRTPRRLLEVAALISWTADPDRYTILAMTKMIRQQGGLRTILATTGGAQEALLAEGVGALVDGLAAELGDRVRAGHRVTSITQSNGEITVDTVAGRVRAAKVIITVPPPTRRRISFVPPLSARRDALAHNTYMGSVYKAIAVYNTPFWRNRCSGEFLVLDAPGRAVFDTSPPEGPGHLCILVAGPEARALDRLDPAERRAALLGALTDYVGSEVLEPVSWHEKAWHQDEFVGGGYLALPEPGTTEGFLPVDATPVGDIHWAGTETAEHHAGYFEGAIESGNRAAAEVAAALARRT</sequence>
<evidence type="ECO:0000256" key="1">
    <source>
        <dbReference type="ARBA" id="ARBA00001974"/>
    </source>
</evidence>
<evidence type="ECO:0000256" key="3">
    <source>
        <dbReference type="ARBA" id="ARBA00023002"/>
    </source>
</evidence>
<evidence type="ECO:0000259" key="5">
    <source>
        <dbReference type="Pfam" id="PF01593"/>
    </source>
</evidence>
<feature type="binding site" evidence="4">
    <location>
        <position position="32"/>
    </location>
    <ligand>
        <name>FAD</name>
        <dbReference type="ChEBI" id="CHEBI:57692"/>
    </ligand>
</feature>
<protein>
    <submittedName>
        <fullName evidence="6">FAD-dependent oxidoreductase</fullName>
    </submittedName>
</protein>
<gene>
    <name evidence="6" type="ORF">JGU71_11020</name>
</gene>
<feature type="binding site" evidence="4">
    <location>
        <begin position="51"/>
        <end position="52"/>
    </location>
    <ligand>
        <name>FAD</name>
        <dbReference type="ChEBI" id="CHEBI:57692"/>
    </ligand>
</feature>
<dbReference type="SUPFAM" id="SSF54373">
    <property type="entry name" value="FAD-linked reductases, C-terminal domain"/>
    <property type="match status" value="1"/>
</dbReference>
<keyword evidence="7" id="KW-1185">Reference proteome</keyword>
<dbReference type="EMBL" id="JAEMNV010000003">
    <property type="protein sequence ID" value="MBJ8339421.1"/>
    <property type="molecule type" value="Genomic_DNA"/>
</dbReference>
<evidence type="ECO:0000256" key="4">
    <source>
        <dbReference type="PIRSR" id="PIRSR601613-1"/>
    </source>
</evidence>
<name>A0A934U391_9NOCA</name>
<dbReference type="PANTHER" id="PTHR43563">
    <property type="entry name" value="AMINE OXIDASE"/>
    <property type="match status" value="1"/>
</dbReference>
<reference evidence="6" key="1">
    <citation type="submission" date="2020-12" db="EMBL/GenBank/DDBJ databases">
        <title>Antrihabitans popcorni sp. nov. and Antrihabitans auranticaus sp. nov., isolated from a larva cave.</title>
        <authorList>
            <person name="Lee S.D."/>
            <person name="Kim I.S."/>
        </authorList>
    </citation>
    <scope>NUCLEOTIDE SEQUENCE</scope>
    <source>
        <strain evidence="6">YC3-6</strain>
    </source>
</reference>
<feature type="domain" description="Amine oxidase" evidence="5">
    <location>
        <begin position="197"/>
        <end position="443"/>
    </location>
</feature>
<dbReference type="InterPro" id="IPR002937">
    <property type="entry name" value="Amino_oxidase"/>
</dbReference>
<proteinExistence type="inferred from homology"/>
<comment type="caution">
    <text evidence="6">The sequence shown here is derived from an EMBL/GenBank/DDBJ whole genome shotgun (WGS) entry which is preliminary data.</text>
</comment>
<dbReference type="SUPFAM" id="SSF51905">
    <property type="entry name" value="FAD/NAD(P)-binding domain"/>
    <property type="match status" value="1"/>
</dbReference>
<dbReference type="InterPro" id="IPR050703">
    <property type="entry name" value="Flavin_MAO"/>
</dbReference>
<dbReference type="Gene3D" id="3.50.50.60">
    <property type="entry name" value="FAD/NAD(P)-binding domain"/>
    <property type="match status" value="1"/>
</dbReference>
<dbReference type="AlphaFoldDB" id="A0A934U391"/>
<evidence type="ECO:0000256" key="2">
    <source>
        <dbReference type="ARBA" id="ARBA00005995"/>
    </source>
</evidence>
<accession>A0A934U391</accession>
<organism evidence="6 7">
    <name type="scientific">Antrihabitans stalagmiti</name>
    <dbReference type="NCBI Taxonomy" id="2799499"/>
    <lineage>
        <taxon>Bacteria</taxon>
        <taxon>Bacillati</taxon>
        <taxon>Actinomycetota</taxon>
        <taxon>Actinomycetes</taxon>
        <taxon>Mycobacteriales</taxon>
        <taxon>Nocardiaceae</taxon>
        <taxon>Antrihabitans</taxon>
    </lineage>
</organism>
<dbReference type="GO" id="GO:0016491">
    <property type="term" value="F:oxidoreductase activity"/>
    <property type="evidence" value="ECO:0007669"/>
    <property type="project" value="UniProtKB-KW"/>
</dbReference>
<feature type="domain" description="Amine oxidase" evidence="5">
    <location>
        <begin position="31"/>
        <end position="99"/>
    </location>
</feature>
<dbReference type="Pfam" id="PF01593">
    <property type="entry name" value="Amino_oxidase"/>
    <property type="match status" value="2"/>
</dbReference>
<keyword evidence="3" id="KW-0560">Oxidoreductase</keyword>
<evidence type="ECO:0000313" key="6">
    <source>
        <dbReference type="EMBL" id="MBJ8339421.1"/>
    </source>
</evidence>
<evidence type="ECO:0000313" key="7">
    <source>
        <dbReference type="Proteomes" id="UP000655868"/>
    </source>
</evidence>
<comment type="cofactor">
    <cofactor evidence="1">
        <name>FAD</name>
        <dbReference type="ChEBI" id="CHEBI:57692"/>
    </cofactor>
</comment>
<dbReference type="Proteomes" id="UP000655868">
    <property type="component" value="Unassembled WGS sequence"/>
</dbReference>